<gene>
    <name evidence="1" type="ORF">Pen02_15870</name>
</gene>
<evidence type="ECO:0000313" key="1">
    <source>
        <dbReference type="EMBL" id="GIG86651.1"/>
    </source>
</evidence>
<evidence type="ECO:0008006" key="3">
    <source>
        <dbReference type="Google" id="ProtNLM"/>
    </source>
</evidence>
<comment type="caution">
    <text evidence="1">The sequence shown here is derived from an EMBL/GenBank/DDBJ whole genome shotgun (WGS) entry which is preliminary data.</text>
</comment>
<dbReference type="EMBL" id="BONW01000005">
    <property type="protein sequence ID" value="GIG86651.1"/>
    <property type="molecule type" value="Genomic_DNA"/>
</dbReference>
<keyword evidence="2" id="KW-1185">Reference proteome</keyword>
<proteinExistence type="predicted"/>
<name>A0ABQ4DW29_9ACTN</name>
<organism evidence="1 2">
    <name type="scientific">Plantactinospora endophytica</name>
    <dbReference type="NCBI Taxonomy" id="673535"/>
    <lineage>
        <taxon>Bacteria</taxon>
        <taxon>Bacillati</taxon>
        <taxon>Actinomycetota</taxon>
        <taxon>Actinomycetes</taxon>
        <taxon>Micromonosporales</taxon>
        <taxon>Micromonosporaceae</taxon>
        <taxon>Plantactinospora</taxon>
    </lineage>
</organism>
<accession>A0ABQ4DW29</accession>
<sequence length="172" mass="18696">MAGLAASGLFGGLDPVAKPEAPPVEVGKVVDGGPWDVTVTGSRLVGELPGLTLGDGRRWFAVLATVENTDDESRDDFGDTVSLTGVDGLATEKPRYVLVLRDASRPKYLNPGLPEKLAFLWEQEAGQPVPTRVRVQVWGKTYRLDSIGNTMEWLDPERRAEIEVPVEDRRAG</sequence>
<protein>
    <recommendedName>
        <fullName evidence="3">DUF4352 domain-containing protein</fullName>
    </recommendedName>
</protein>
<reference evidence="1 2" key="1">
    <citation type="submission" date="2021-01" db="EMBL/GenBank/DDBJ databases">
        <title>Whole genome shotgun sequence of Plantactinospora endophytica NBRC 110450.</title>
        <authorList>
            <person name="Komaki H."/>
            <person name="Tamura T."/>
        </authorList>
    </citation>
    <scope>NUCLEOTIDE SEQUENCE [LARGE SCALE GENOMIC DNA]</scope>
    <source>
        <strain evidence="1 2">NBRC 110450</strain>
    </source>
</reference>
<dbReference type="Proteomes" id="UP000646749">
    <property type="component" value="Unassembled WGS sequence"/>
</dbReference>
<evidence type="ECO:0000313" key="2">
    <source>
        <dbReference type="Proteomes" id="UP000646749"/>
    </source>
</evidence>